<evidence type="ECO:0000256" key="1">
    <source>
        <dbReference type="ARBA" id="ARBA00004123"/>
    </source>
</evidence>
<dbReference type="InterPro" id="IPR052115">
    <property type="entry name" value="NEXT_complex_subunit_ZCCHC8"/>
</dbReference>
<proteinExistence type="predicted"/>
<evidence type="ECO:0000256" key="3">
    <source>
        <dbReference type="ARBA" id="ARBA00022771"/>
    </source>
</evidence>
<dbReference type="VEuPathDB" id="VectorBase:ADAR2_002348"/>
<dbReference type="Pfam" id="PF04046">
    <property type="entry name" value="PSP"/>
    <property type="match status" value="1"/>
</dbReference>
<dbReference type="AlphaFoldDB" id="A0A2M4CIZ8"/>
<protein>
    <submittedName>
        <fullName evidence="7">Putative agap005070-pa-like protein</fullName>
    </submittedName>
</protein>
<accession>A0A2M4CIZ8</accession>
<keyword evidence="2" id="KW-0479">Metal-binding</keyword>
<dbReference type="EMBL" id="GGFL01001126">
    <property type="protein sequence ID" value="MBW65304.1"/>
    <property type="molecule type" value="Transcribed_RNA"/>
</dbReference>
<evidence type="ECO:0000259" key="6">
    <source>
        <dbReference type="SMART" id="SM00581"/>
    </source>
</evidence>
<name>A0A2M4CIZ8_ANODA</name>
<comment type="subcellular location">
    <subcellularLocation>
        <location evidence="1">Nucleus</location>
    </subcellularLocation>
</comment>
<keyword evidence="4" id="KW-0862">Zinc</keyword>
<keyword evidence="5" id="KW-0539">Nucleus</keyword>
<evidence type="ECO:0000256" key="4">
    <source>
        <dbReference type="ARBA" id="ARBA00022833"/>
    </source>
</evidence>
<feature type="domain" description="PSP proline-rich" evidence="6">
    <location>
        <begin position="172"/>
        <end position="224"/>
    </location>
</feature>
<keyword evidence="3" id="KW-0863">Zinc-finger</keyword>
<dbReference type="InterPro" id="IPR006568">
    <property type="entry name" value="PSP_pro-rich"/>
</dbReference>
<dbReference type="GO" id="GO:0071013">
    <property type="term" value="C:catalytic step 2 spliceosome"/>
    <property type="evidence" value="ECO:0007669"/>
    <property type="project" value="TreeGrafter"/>
</dbReference>
<sequence length="549" mass="62325">MLEIDTPESKDERFSESLLLSIKFFDKIILKEPCTAALMDVFNAYLPMQKILVRQSVDDETLEFCIVNQTLAPEREASLFVIDSTPMKNKQNDGPIPSYKKGMNKVFDGQTPDISTKAVSRIPRTRQSCWNCEGDHGLKDCKEPRNYTRIRHQKEIFQKKNDRYHADLEQKFGHIIPGQLSDHLREALGLGSRDLPFHIYRMRMLGYPPGWLEEAKVTYSGLQLFDSNGEVVQHSDESDGELDNSRLKFDARRIIAFPGFNEPPPPDMFDDSKFHQVPAYSNEMSRNRMAQQLQGTLVQGYRRKKLKLSTTELKSNLLQEQAQVHMDAAYGDSSCKEKQLLKEQEDGQLSDDTDSVRNTTNVNNSVLLAEESCPTFSLDSPTQIPIKRTMSPTLDALQQYQKLLMKELNVHNLLTPSEDDNDQQDSTVSDDQKILNDLPTIIPTLNLAETLTNVKIGATVNVKEICKVPYMDESTRSEATQISLGTPILKTSTPYKTLPNGVAFSQGVSDVIHFENLPDSTGKYEQMKSLLAAVRHRIIDHHHETEEET</sequence>
<dbReference type="SMART" id="SM00581">
    <property type="entry name" value="PSP"/>
    <property type="match status" value="1"/>
</dbReference>
<dbReference type="GO" id="GO:0003723">
    <property type="term" value="F:RNA binding"/>
    <property type="evidence" value="ECO:0007669"/>
    <property type="project" value="TreeGrafter"/>
</dbReference>
<evidence type="ECO:0000256" key="2">
    <source>
        <dbReference type="ARBA" id="ARBA00022723"/>
    </source>
</evidence>
<evidence type="ECO:0000313" key="7">
    <source>
        <dbReference type="EMBL" id="MBW65304.1"/>
    </source>
</evidence>
<evidence type="ECO:0000256" key="5">
    <source>
        <dbReference type="ARBA" id="ARBA00023242"/>
    </source>
</evidence>
<dbReference type="PANTHER" id="PTHR13316:SF0">
    <property type="entry name" value="ZINC FINGER CCHC DOMAIN-CONTAINING PROTEIN 8"/>
    <property type="match status" value="1"/>
</dbReference>
<organism evidence="7">
    <name type="scientific">Anopheles darlingi</name>
    <name type="common">Mosquito</name>
    <dbReference type="NCBI Taxonomy" id="43151"/>
    <lineage>
        <taxon>Eukaryota</taxon>
        <taxon>Metazoa</taxon>
        <taxon>Ecdysozoa</taxon>
        <taxon>Arthropoda</taxon>
        <taxon>Hexapoda</taxon>
        <taxon>Insecta</taxon>
        <taxon>Pterygota</taxon>
        <taxon>Neoptera</taxon>
        <taxon>Endopterygota</taxon>
        <taxon>Diptera</taxon>
        <taxon>Nematocera</taxon>
        <taxon>Culicoidea</taxon>
        <taxon>Culicidae</taxon>
        <taxon>Anophelinae</taxon>
        <taxon>Anopheles</taxon>
    </lineage>
</organism>
<dbReference type="GO" id="GO:0008270">
    <property type="term" value="F:zinc ion binding"/>
    <property type="evidence" value="ECO:0007669"/>
    <property type="project" value="UniProtKB-KW"/>
</dbReference>
<reference evidence="7" key="1">
    <citation type="submission" date="2018-01" db="EMBL/GenBank/DDBJ databases">
        <title>An insight into the sialome of Amazonian anophelines.</title>
        <authorList>
            <person name="Ribeiro J.M."/>
            <person name="Scarpassa V."/>
            <person name="Calvo E."/>
        </authorList>
    </citation>
    <scope>NUCLEOTIDE SEQUENCE</scope>
</reference>
<dbReference type="PANTHER" id="PTHR13316">
    <property type="entry name" value="ZINC FINGER, CCHC DOMAIN CONTAINING 8"/>
    <property type="match status" value="1"/>
</dbReference>